<sequence>MYDMYSIEKIAAHRVAESERRSRQFAEMHDAGVVLDMPIRERAARALVAIARRLDPDLRPVSAFDPCAPQARVA</sequence>
<dbReference type="AlphaFoldDB" id="D1C614"/>
<dbReference type="HOGENOM" id="CLU_2685970_0_0_0"/>
<evidence type="ECO:0000313" key="2">
    <source>
        <dbReference type="Proteomes" id="UP000002027"/>
    </source>
</evidence>
<reference evidence="2" key="1">
    <citation type="submission" date="2009-11" db="EMBL/GenBank/DDBJ databases">
        <title>The complete chromosome 1 of Sphaerobacter thermophilus DSM 20745.</title>
        <authorList>
            <person name="Lucas S."/>
            <person name="Copeland A."/>
            <person name="Lapidus A."/>
            <person name="Glavina del Rio T."/>
            <person name="Dalin E."/>
            <person name="Tice H."/>
            <person name="Bruce D."/>
            <person name="Goodwin L."/>
            <person name="Pitluck S."/>
            <person name="Kyrpides N."/>
            <person name="Mavromatis K."/>
            <person name="Ivanova N."/>
            <person name="Mikhailova N."/>
            <person name="LaButti K.M."/>
            <person name="Clum A."/>
            <person name="Sun H.I."/>
            <person name="Brettin T."/>
            <person name="Detter J.C."/>
            <person name="Han C."/>
            <person name="Larimer F."/>
            <person name="Land M."/>
            <person name="Hauser L."/>
            <person name="Markowitz V."/>
            <person name="Cheng J.F."/>
            <person name="Hugenholtz P."/>
            <person name="Woyke T."/>
            <person name="Wu D."/>
            <person name="Steenblock K."/>
            <person name="Schneider S."/>
            <person name="Pukall R."/>
            <person name="Goeker M."/>
            <person name="Klenk H.P."/>
            <person name="Eisen J.A."/>
        </authorList>
    </citation>
    <scope>NUCLEOTIDE SEQUENCE [LARGE SCALE GENOMIC DNA]</scope>
    <source>
        <strain evidence="2">ATCC 49802 / DSM 20745 / S 6022</strain>
    </source>
</reference>
<reference evidence="1 2" key="2">
    <citation type="journal article" date="2010" name="Stand. Genomic Sci.">
        <title>Complete genome sequence of Desulfohalobium retbaense type strain (HR(100)).</title>
        <authorList>
            <person name="Spring S."/>
            <person name="Nolan M."/>
            <person name="Lapidus A."/>
            <person name="Glavina Del Rio T."/>
            <person name="Copeland A."/>
            <person name="Tice H."/>
            <person name="Cheng J.F."/>
            <person name="Lucas S."/>
            <person name="Land M."/>
            <person name="Chen F."/>
            <person name="Bruce D."/>
            <person name="Goodwin L."/>
            <person name="Pitluck S."/>
            <person name="Ivanova N."/>
            <person name="Mavromatis K."/>
            <person name="Mikhailova N."/>
            <person name="Pati A."/>
            <person name="Chen A."/>
            <person name="Palaniappan K."/>
            <person name="Hauser L."/>
            <person name="Chang Y.J."/>
            <person name="Jeffries C.D."/>
            <person name="Munk C."/>
            <person name="Kiss H."/>
            <person name="Chain P."/>
            <person name="Han C."/>
            <person name="Brettin T."/>
            <person name="Detter J.C."/>
            <person name="Schuler E."/>
            <person name="Goker M."/>
            <person name="Rohde M."/>
            <person name="Bristow J."/>
            <person name="Eisen J.A."/>
            <person name="Markowitz V."/>
            <person name="Hugenholtz P."/>
            <person name="Kyrpides N.C."/>
            <person name="Klenk H.P."/>
        </authorList>
    </citation>
    <scope>NUCLEOTIDE SEQUENCE [LARGE SCALE GENOMIC DNA]</scope>
    <source>
        <strain evidence="2">ATCC 49802 / DSM 20745 / S 6022</strain>
    </source>
</reference>
<dbReference type="EMBL" id="CP001823">
    <property type="protein sequence ID" value="ACZ39566.1"/>
    <property type="molecule type" value="Genomic_DNA"/>
</dbReference>
<name>D1C614_SPHTD</name>
<organism evidence="1 2">
    <name type="scientific">Sphaerobacter thermophilus (strain ATCC 49802 / DSM 20745 / KCCM 41009 / NCIMB 13125 / S 6022)</name>
    <dbReference type="NCBI Taxonomy" id="479434"/>
    <lineage>
        <taxon>Bacteria</taxon>
        <taxon>Pseudomonadati</taxon>
        <taxon>Thermomicrobiota</taxon>
        <taxon>Thermomicrobia</taxon>
        <taxon>Sphaerobacterales</taxon>
        <taxon>Sphaerobacterineae</taxon>
        <taxon>Sphaerobacteraceae</taxon>
        <taxon>Sphaerobacter</taxon>
    </lineage>
</organism>
<gene>
    <name evidence="1" type="ordered locus">Sthe_2140</name>
</gene>
<dbReference type="RefSeq" id="WP_012872612.1">
    <property type="nucleotide sequence ID" value="NC_013523.1"/>
</dbReference>
<dbReference type="Proteomes" id="UP000002027">
    <property type="component" value="Chromosome 1"/>
</dbReference>
<dbReference type="KEGG" id="sti:Sthe_2140"/>
<evidence type="ECO:0000313" key="1">
    <source>
        <dbReference type="EMBL" id="ACZ39566.1"/>
    </source>
</evidence>
<protein>
    <submittedName>
        <fullName evidence="1">Uncharacterized protein</fullName>
    </submittedName>
</protein>
<dbReference type="InParanoid" id="D1C614"/>
<accession>D1C614</accession>
<proteinExistence type="predicted"/>
<keyword evidence="2" id="KW-1185">Reference proteome</keyword>